<feature type="transmembrane region" description="Helical" evidence="1">
    <location>
        <begin position="46"/>
        <end position="65"/>
    </location>
</feature>
<name>A0A0C2X911_SERVB</name>
<dbReference type="EMBL" id="KN824277">
    <property type="protein sequence ID" value="KIM34518.1"/>
    <property type="molecule type" value="Genomic_DNA"/>
</dbReference>
<proteinExistence type="predicted"/>
<dbReference type="AlphaFoldDB" id="A0A0C2X911"/>
<evidence type="ECO:0000313" key="3">
    <source>
        <dbReference type="Proteomes" id="UP000054097"/>
    </source>
</evidence>
<keyword evidence="1" id="KW-1133">Transmembrane helix</keyword>
<reference evidence="3" key="2">
    <citation type="submission" date="2015-01" db="EMBL/GenBank/DDBJ databases">
        <title>Evolutionary Origins and Diversification of the Mycorrhizal Mutualists.</title>
        <authorList>
            <consortium name="DOE Joint Genome Institute"/>
            <consortium name="Mycorrhizal Genomics Consortium"/>
            <person name="Kohler A."/>
            <person name="Kuo A."/>
            <person name="Nagy L.G."/>
            <person name="Floudas D."/>
            <person name="Copeland A."/>
            <person name="Barry K.W."/>
            <person name="Cichocki N."/>
            <person name="Veneault-Fourrey C."/>
            <person name="LaButti K."/>
            <person name="Lindquist E.A."/>
            <person name="Lipzen A."/>
            <person name="Lundell T."/>
            <person name="Morin E."/>
            <person name="Murat C."/>
            <person name="Riley R."/>
            <person name="Ohm R."/>
            <person name="Sun H."/>
            <person name="Tunlid A."/>
            <person name="Henrissat B."/>
            <person name="Grigoriev I.V."/>
            <person name="Hibbett D.S."/>
            <person name="Martin F."/>
        </authorList>
    </citation>
    <scope>NUCLEOTIDE SEQUENCE [LARGE SCALE GENOMIC DNA]</scope>
    <source>
        <strain evidence="3">MAFF 305830</strain>
    </source>
</reference>
<dbReference type="HOGENOM" id="CLU_2110474_0_0_1"/>
<dbReference type="Proteomes" id="UP000054097">
    <property type="component" value="Unassembled WGS sequence"/>
</dbReference>
<organism evidence="2 3">
    <name type="scientific">Serendipita vermifera MAFF 305830</name>
    <dbReference type="NCBI Taxonomy" id="933852"/>
    <lineage>
        <taxon>Eukaryota</taxon>
        <taxon>Fungi</taxon>
        <taxon>Dikarya</taxon>
        <taxon>Basidiomycota</taxon>
        <taxon>Agaricomycotina</taxon>
        <taxon>Agaricomycetes</taxon>
        <taxon>Sebacinales</taxon>
        <taxon>Serendipitaceae</taxon>
        <taxon>Serendipita</taxon>
    </lineage>
</organism>
<sequence>MHIILSINSFPLLMSSPSLPYHTTRKAYTHTGRTPFLFRYALHPHFINTIIITSILYSASPALFAVKRTETADTSEFVPNGHLPVLIFSFVSVIVIHGRDIFAPRSPVFYTSFLT</sequence>
<reference evidence="2 3" key="1">
    <citation type="submission" date="2014-04" db="EMBL/GenBank/DDBJ databases">
        <authorList>
            <consortium name="DOE Joint Genome Institute"/>
            <person name="Kuo A."/>
            <person name="Zuccaro A."/>
            <person name="Kohler A."/>
            <person name="Nagy L.G."/>
            <person name="Floudas D."/>
            <person name="Copeland A."/>
            <person name="Barry K.W."/>
            <person name="Cichocki N."/>
            <person name="Veneault-Fourrey C."/>
            <person name="LaButti K."/>
            <person name="Lindquist E.A."/>
            <person name="Lipzen A."/>
            <person name="Lundell T."/>
            <person name="Morin E."/>
            <person name="Murat C."/>
            <person name="Sun H."/>
            <person name="Tunlid A."/>
            <person name="Henrissat B."/>
            <person name="Grigoriev I.V."/>
            <person name="Hibbett D.S."/>
            <person name="Martin F."/>
            <person name="Nordberg H.P."/>
            <person name="Cantor M.N."/>
            <person name="Hua S.X."/>
        </authorList>
    </citation>
    <scope>NUCLEOTIDE SEQUENCE [LARGE SCALE GENOMIC DNA]</scope>
    <source>
        <strain evidence="2 3">MAFF 305830</strain>
    </source>
</reference>
<keyword evidence="1" id="KW-0812">Transmembrane</keyword>
<evidence type="ECO:0000256" key="1">
    <source>
        <dbReference type="SAM" id="Phobius"/>
    </source>
</evidence>
<keyword evidence="1" id="KW-0472">Membrane</keyword>
<protein>
    <submittedName>
        <fullName evidence="2">Uncharacterized protein</fullName>
    </submittedName>
</protein>
<evidence type="ECO:0000313" key="2">
    <source>
        <dbReference type="EMBL" id="KIM34518.1"/>
    </source>
</evidence>
<accession>A0A0C2X911</accession>
<feature type="transmembrane region" description="Helical" evidence="1">
    <location>
        <begin position="77"/>
        <end position="96"/>
    </location>
</feature>
<keyword evidence="3" id="KW-1185">Reference proteome</keyword>
<gene>
    <name evidence="2" type="ORF">M408DRAFT_97409</name>
</gene>